<feature type="region of interest" description="Disordered" evidence="1">
    <location>
        <begin position="242"/>
        <end position="264"/>
    </location>
</feature>
<dbReference type="EMBL" id="CAJFDH010000001">
    <property type="protein sequence ID" value="CAD5206100.1"/>
    <property type="molecule type" value="Genomic_DNA"/>
</dbReference>
<accession>A0A811JRP1</accession>
<keyword evidence="3" id="KW-1185">Reference proteome</keyword>
<name>A0A811JRP1_9BILA</name>
<evidence type="ECO:0000256" key="1">
    <source>
        <dbReference type="SAM" id="MobiDB-lite"/>
    </source>
</evidence>
<dbReference type="EMBL" id="CAJFCW020000001">
    <property type="protein sequence ID" value="CAG9080504.1"/>
    <property type="molecule type" value="Genomic_DNA"/>
</dbReference>
<dbReference type="Proteomes" id="UP000614601">
    <property type="component" value="Unassembled WGS sequence"/>
</dbReference>
<protein>
    <submittedName>
        <fullName evidence="2">Uncharacterized protein</fullName>
    </submittedName>
</protein>
<proteinExistence type="predicted"/>
<gene>
    <name evidence="2" type="ORF">BOKJ2_LOCUS784</name>
</gene>
<dbReference type="AlphaFoldDB" id="A0A811JRP1"/>
<sequence length="295" mass="33827">MVDINGFYHPHWFGSCKPVYVYQLPWIIGHDTCPDLPSYSGYFPLYYVVFPFKLQFSIRADNSGKTCTASFRLYIDDCELFYTGQDKVTEKLLHFEVSYVDPTVGILLSVEGKQMYSRKCRERYTSKRYANISITGTAADTESYCNVEVGLSGLNVYPPQQFTPSYYQDTYIEEEHTKKIRIHDELGKNFFYVLRTTKCSENCLSIMIVLCFVLRNGIKITVNNNNNTVTQDEVNVEVQEENAVPAPEEPDAPENKIENQPVDSNVKENVNNKSIDNNENNVTHNAGFVQSHVCY</sequence>
<dbReference type="Proteomes" id="UP000783686">
    <property type="component" value="Unassembled WGS sequence"/>
</dbReference>
<evidence type="ECO:0000313" key="2">
    <source>
        <dbReference type="EMBL" id="CAD5206100.1"/>
    </source>
</evidence>
<evidence type="ECO:0000313" key="3">
    <source>
        <dbReference type="Proteomes" id="UP000614601"/>
    </source>
</evidence>
<comment type="caution">
    <text evidence="2">The sequence shown here is derived from an EMBL/GenBank/DDBJ whole genome shotgun (WGS) entry which is preliminary data.</text>
</comment>
<reference evidence="2" key="1">
    <citation type="submission" date="2020-09" db="EMBL/GenBank/DDBJ databases">
        <authorList>
            <person name="Kikuchi T."/>
        </authorList>
    </citation>
    <scope>NUCLEOTIDE SEQUENCE</scope>
    <source>
        <strain evidence="2">SH1</strain>
    </source>
</reference>
<organism evidence="2 3">
    <name type="scientific">Bursaphelenchus okinawaensis</name>
    <dbReference type="NCBI Taxonomy" id="465554"/>
    <lineage>
        <taxon>Eukaryota</taxon>
        <taxon>Metazoa</taxon>
        <taxon>Ecdysozoa</taxon>
        <taxon>Nematoda</taxon>
        <taxon>Chromadorea</taxon>
        <taxon>Rhabditida</taxon>
        <taxon>Tylenchina</taxon>
        <taxon>Tylenchomorpha</taxon>
        <taxon>Aphelenchoidea</taxon>
        <taxon>Aphelenchoididae</taxon>
        <taxon>Bursaphelenchus</taxon>
    </lineage>
</organism>